<reference evidence="2" key="1">
    <citation type="submission" date="2016-09" db="EMBL/GenBank/DDBJ databases">
        <authorList>
            <person name="Capua I."/>
            <person name="De Benedictis P."/>
            <person name="Joannis T."/>
            <person name="Lombin L.H."/>
            <person name="Cattoli G."/>
        </authorList>
    </citation>
    <scope>NUCLEOTIDE SEQUENCE</scope>
    <source>
        <strain evidence="2">B9</strain>
    </source>
</reference>
<dbReference type="SUPFAM" id="SSF160930">
    <property type="entry name" value="FlhC-like"/>
    <property type="match status" value="1"/>
</dbReference>
<organism evidence="2">
    <name type="scientific">Cupriavidus necator</name>
    <name type="common">Alcaligenes eutrophus</name>
    <name type="synonym">Ralstonia eutropha</name>
    <dbReference type="NCBI Taxonomy" id="106590"/>
    <lineage>
        <taxon>Bacteria</taxon>
        <taxon>Pseudomonadati</taxon>
        <taxon>Pseudomonadota</taxon>
        <taxon>Betaproteobacteria</taxon>
        <taxon>Burkholderiales</taxon>
        <taxon>Burkholderiaceae</taxon>
        <taxon>Cupriavidus</taxon>
    </lineage>
</organism>
<evidence type="ECO:0008006" key="3">
    <source>
        <dbReference type="Google" id="ProtNLM"/>
    </source>
</evidence>
<dbReference type="EMBL" id="FMSH01000308">
    <property type="protein sequence ID" value="SCU77533.1"/>
    <property type="molecule type" value="Genomic_DNA"/>
</dbReference>
<accession>A0A1K0JQD0</accession>
<gene>
    <name evidence="2" type="ORF">CNECB9_3760043</name>
</gene>
<dbReference type="AlphaFoldDB" id="A0A1K0JQD0"/>
<name>A0A1K0JQD0_CUPNE</name>
<sequence length="406" mass="44355">MQRRPVLAGAVRECGIEIHFGVLKLGGSIGIATIDMVGLGFRLTGRYGAGRQFPHGADLQATNDDTEPFESDSVGQSSTVLGSPFLVFAPTLETPADWACFTEGSTSTLTFDRLAMATPGLTPVDKMLLEQYNRLYVGTLYDVLNMSVLAAPLLGISNELAEYLRTLPQHRVELAISSRAIPLFKWRFANPVFWAEASAGRLSSEVMAHYLMEHSPVKADKLPHSGAWGGLRMARPLQEAYAEAFVYFKCRAKGVASLFNMNVTTVRQMYLRIHGESSPSGHSPTSSGWYLDSAGKRLQSTFHLWLFRSAFATGATIPEAFISAVDIGKHMFGDESKVTADRAFHLLRSMATEHDLDVRACRTCGTAYLTANGDLAHSVLCPSCSGTLTSPNVGRVGRTRPRKKKR</sequence>
<evidence type="ECO:0000313" key="2">
    <source>
        <dbReference type="EMBL" id="SCU77533.1"/>
    </source>
</evidence>
<proteinExistence type="predicted"/>
<evidence type="ECO:0000256" key="1">
    <source>
        <dbReference type="SAM" id="MobiDB-lite"/>
    </source>
</evidence>
<feature type="region of interest" description="Disordered" evidence="1">
    <location>
        <begin position="55"/>
        <end position="74"/>
    </location>
</feature>
<protein>
    <recommendedName>
        <fullName evidence="3">Transcriptional activator FlhC</fullName>
    </recommendedName>
</protein>